<keyword evidence="4 9" id="KW-0812">Transmembrane</keyword>
<comment type="similarity">
    <text evidence="9">Belongs to the TatA/E family.</text>
</comment>
<dbReference type="eggNOG" id="COG1826">
    <property type="taxonomic scope" value="Bacteria"/>
</dbReference>
<evidence type="ECO:0000256" key="5">
    <source>
        <dbReference type="ARBA" id="ARBA00022927"/>
    </source>
</evidence>
<dbReference type="GO" id="GO:0008320">
    <property type="term" value="F:protein transmembrane transporter activity"/>
    <property type="evidence" value="ECO:0007669"/>
    <property type="project" value="UniProtKB-UniRule"/>
</dbReference>
<evidence type="ECO:0000256" key="8">
    <source>
        <dbReference type="ARBA" id="ARBA00023136"/>
    </source>
</evidence>
<dbReference type="AlphaFoldDB" id="J9E1F9"/>
<keyword evidence="6 9" id="KW-1133">Transmembrane helix</keyword>
<feature type="compositionally biased region" description="Basic and acidic residues" evidence="10">
    <location>
        <begin position="64"/>
        <end position="77"/>
    </location>
</feature>
<dbReference type="InterPro" id="IPR006312">
    <property type="entry name" value="TatA/E"/>
</dbReference>
<name>J9E1F9_9PROT</name>
<sequence length="77" mass="8285">MSIGAPQILLIILLVILLFGRGRISSLMGELARGIKSFQSGLREDPKDKIGEDNDANNASSKADVIDVNKSEDNTKS</sequence>
<reference evidence="11 12" key="1">
    <citation type="journal article" date="2012" name="J. Bacteriol.">
        <title>Genome Sequence of Strain IMCC14465, Isolated from the East Sea, Belonging to the PS1 Clade of Alphaproteobacteria.</title>
        <authorList>
            <person name="Yang S.J."/>
            <person name="Kang I."/>
            <person name="Cho J.C."/>
        </authorList>
    </citation>
    <scope>NUCLEOTIDE SEQUENCE [LARGE SCALE GENOMIC DNA]</scope>
    <source>
        <strain evidence="11 12">IMCC14465</strain>
    </source>
</reference>
<evidence type="ECO:0000256" key="4">
    <source>
        <dbReference type="ARBA" id="ARBA00022692"/>
    </source>
</evidence>
<evidence type="ECO:0000256" key="7">
    <source>
        <dbReference type="ARBA" id="ARBA00023010"/>
    </source>
</evidence>
<keyword evidence="7 9" id="KW-0811">Translocation</keyword>
<evidence type="ECO:0000256" key="10">
    <source>
        <dbReference type="SAM" id="MobiDB-lite"/>
    </source>
</evidence>
<keyword evidence="12" id="KW-1185">Reference proteome</keyword>
<dbReference type="Proteomes" id="UP000004836">
    <property type="component" value="Unassembled WGS sequence"/>
</dbReference>
<comment type="subunit">
    <text evidence="9">The Tat system comprises two distinct complexes: a TatABC complex, containing multiple copies of TatA, TatB and TatC subunits, and a separate TatA complex, containing only TatA subunits. Substrates initially bind to the TatABC complex, which probably triggers association of the separate TatA complex to form the active translocon.</text>
</comment>
<dbReference type="PANTHER" id="PTHR42982:SF1">
    <property type="entry name" value="SEC-INDEPENDENT PROTEIN TRANSLOCASE PROTEIN TATA"/>
    <property type="match status" value="1"/>
</dbReference>
<dbReference type="InterPro" id="IPR003369">
    <property type="entry name" value="TatA/B/E"/>
</dbReference>
<dbReference type="GO" id="GO:0043953">
    <property type="term" value="P:protein transport by the Tat complex"/>
    <property type="evidence" value="ECO:0007669"/>
    <property type="project" value="UniProtKB-UniRule"/>
</dbReference>
<dbReference type="Pfam" id="PF02416">
    <property type="entry name" value="TatA_B_E"/>
    <property type="match status" value="1"/>
</dbReference>
<dbReference type="STRING" id="1220535.IMCC14465_01430"/>
<comment type="subcellular location">
    <subcellularLocation>
        <location evidence="1 9">Cell membrane</location>
        <topology evidence="1 9">Single-pass membrane protein</topology>
    </subcellularLocation>
</comment>
<proteinExistence type="inferred from homology"/>
<keyword evidence="8 9" id="KW-0472">Membrane</keyword>
<dbReference type="EMBL" id="ALYF01000002">
    <property type="protein sequence ID" value="EJW21749.1"/>
    <property type="molecule type" value="Genomic_DNA"/>
</dbReference>
<evidence type="ECO:0000256" key="2">
    <source>
        <dbReference type="ARBA" id="ARBA00022448"/>
    </source>
</evidence>
<dbReference type="HAMAP" id="MF_00236">
    <property type="entry name" value="TatA_E"/>
    <property type="match status" value="1"/>
</dbReference>
<dbReference type="GO" id="GO:0033281">
    <property type="term" value="C:TAT protein transport complex"/>
    <property type="evidence" value="ECO:0007669"/>
    <property type="project" value="UniProtKB-UniRule"/>
</dbReference>
<evidence type="ECO:0000256" key="3">
    <source>
        <dbReference type="ARBA" id="ARBA00022475"/>
    </source>
</evidence>
<gene>
    <name evidence="9" type="primary">tatA</name>
    <name evidence="11" type="ORF">IMCC14465_01430</name>
</gene>
<comment type="caution">
    <text evidence="11">The sequence shown here is derived from an EMBL/GenBank/DDBJ whole genome shotgun (WGS) entry which is preliminary data.</text>
</comment>
<keyword evidence="5 9" id="KW-0653">Protein transport</keyword>
<keyword evidence="3 9" id="KW-1003">Cell membrane</keyword>
<dbReference type="Gene3D" id="1.20.5.3310">
    <property type="match status" value="1"/>
</dbReference>
<feature type="region of interest" description="Disordered" evidence="10">
    <location>
        <begin position="43"/>
        <end position="77"/>
    </location>
</feature>
<protein>
    <recommendedName>
        <fullName evidence="9">Sec-independent protein translocase protein TatA</fullName>
    </recommendedName>
</protein>
<feature type="compositionally biased region" description="Basic and acidic residues" evidence="10">
    <location>
        <begin position="43"/>
        <end position="52"/>
    </location>
</feature>
<accession>J9E1F9</accession>
<evidence type="ECO:0000313" key="12">
    <source>
        <dbReference type="Proteomes" id="UP000004836"/>
    </source>
</evidence>
<organism evidence="11 12">
    <name type="scientific">alpha proteobacterium IMCC14465</name>
    <dbReference type="NCBI Taxonomy" id="1220535"/>
    <lineage>
        <taxon>Bacteria</taxon>
        <taxon>Pseudomonadati</taxon>
        <taxon>Pseudomonadota</taxon>
        <taxon>Alphaproteobacteria</taxon>
        <taxon>PS1 clade</taxon>
    </lineage>
</organism>
<evidence type="ECO:0000256" key="1">
    <source>
        <dbReference type="ARBA" id="ARBA00004162"/>
    </source>
</evidence>
<evidence type="ECO:0000313" key="11">
    <source>
        <dbReference type="EMBL" id="EJW21749.1"/>
    </source>
</evidence>
<evidence type="ECO:0000256" key="6">
    <source>
        <dbReference type="ARBA" id="ARBA00022989"/>
    </source>
</evidence>
<dbReference type="PANTHER" id="PTHR42982">
    <property type="entry name" value="SEC-INDEPENDENT PROTEIN TRANSLOCASE PROTEIN TATA"/>
    <property type="match status" value="1"/>
</dbReference>
<comment type="function">
    <text evidence="9">Part of the twin-arginine translocation (Tat) system that transports large folded proteins containing a characteristic twin-arginine motif in their signal peptide across membranes. TatA could form the protein-conducting channel of the Tat system.</text>
</comment>
<evidence type="ECO:0000256" key="9">
    <source>
        <dbReference type="HAMAP-Rule" id="MF_00236"/>
    </source>
</evidence>
<dbReference type="OrthoDB" id="7161179at2"/>
<keyword evidence="2 9" id="KW-0813">Transport</keyword>